<reference evidence="4 5" key="1">
    <citation type="submission" date="2020-08" db="EMBL/GenBank/DDBJ databases">
        <title>Genomic Encyclopedia of Type Strains, Phase IV (KMG-IV): sequencing the most valuable type-strain genomes for metagenomic binning, comparative biology and taxonomic classification.</title>
        <authorList>
            <person name="Goeker M."/>
        </authorList>
    </citation>
    <scope>NUCLEOTIDE SEQUENCE [LARGE SCALE GENOMIC DNA]</scope>
    <source>
        <strain evidence="4 5">DSM 26189</strain>
    </source>
</reference>
<feature type="transmembrane region" description="Helical" evidence="1">
    <location>
        <begin position="95"/>
        <end position="113"/>
    </location>
</feature>
<dbReference type="Proteomes" id="UP000571950">
    <property type="component" value="Unassembled WGS sequence"/>
</dbReference>
<dbReference type="EMBL" id="JACIDT010000007">
    <property type="protein sequence ID" value="MBB3926649.1"/>
    <property type="molecule type" value="Genomic_DNA"/>
</dbReference>
<evidence type="ECO:0000313" key="5">
    <source>
        <dbReference type="Proteomes" id="UP000571950"/>
    </source>
</evidence>
<organism evidence="4 5">
    <name type="scientific">Sphingobium jiangsuense</name>
    <dbReference type="NCBI Taxonomy" id="870476"/>
    <lineage>
        <taxon>Bacteria</taxon>
        <taxon>Pseudomonadati</taxon>
        <taxon>Pseudomonadota</taxon>
        <taxon>Alphaproteobacteria</taxon>
        <taxon>Sphingomonadales</taxon>
        <taxon>Sphingomonadaceae</taxon>
        <taxon>Sphingobium</taxon>
    </lineage>
</organism>
<keyword evidence="1" id="KW-1133">Transmembrane helix</keyword>
<dbReference type="PROSITE" id="PS50887">
    <property type="entry name" value="GGDEF"/>
    <property type="match status" value="1"/>
</dbReference>
<dbReference type="SUPFAM" id="SSF141868">
    <property type="entry name" value="EAL domain-like"/>
    <property type="match status" value="1"/>
</dbReference>
<feature type="domain" description="GGDEF" evidence="3">
    <location>
        <begin position="248"/>
        <end position="380"/>
    </location>
</feature>
<dbReference type="Gene3D" id="3.20.20.450">
    <property type="entry name" value="EAL domain"/>
    <property type="match status" value="1"/>
</dbReference>
<comment type="caution">
    <text evidence="4">The sequence shown here is derived from an EMBL/GenBank/DDBJ whole genome shotgun (WGS) entry which is preliminary data.</text>
</comment>
<evidence type="ECO:0000259" key="2">
    <source>
        <dbReference type="PROSITE" id="PS50883"/>
    </source>
</evidence>
<accession>A0A7W6BRV6</accession>
<proteinExistence type="predicted"/>
<sequence length="657" mass="72559">MLEAIVGEEVRQADLRRALVESLYASPTSLAIGALAGLLLSLAIAHISRDPVMILFTVVISLIAVARTTSAIFYYRKLKSGRGGTYRLWEMAYELGAWAYAGMLGALAFITLVRFDDPAIHILSVALATGYAAGISGRNAGRIKIAVGQTCLALLPTALGLWLDGNFGYRILAIVLATMVIAMAEITRTTHHIVVEALRGKKEKSLLAAKYERLARYDSLTGVENRMAMQMRLRELFDDNREGRDGQDALAILWMDLDRFKEINDSLGHMVGDALLVTVVERLSALLEGRGHIARFGGDEFVILCPGAGRDEAQAMAEEVRICFEQGVDVGAHHLAISASIGFAVGPQDGRDADELMQHADLALYEAKAQGRNRVMGFAWSMKERFHRIHEIERGLRSAIAEGQMELHFQPIFDVKSGRIHICEGLLRWNHPALGAVSPAEFIPIAESIGMIEPLTQWVLRQACFAAVQWPEEIRVAINISPASLRFGELPRAVIETLMESGLSARRLELEVTESIFLHDDGQTHQMLRALQQIGLRLVLDDFGTGYSSLSYLRSYRFDGIKIDRSFMRCITESKEDQAIVSAVGHLAEALGMEIVAEGIETAEQLQYARDAHIHNVQGFLMSMAQPRPVIDAMIARRMTIGDAMASELRQARARRA</sequence>
<dbReference type="Gene3D" id="3.30.70.270">
    <property type="match status" value="1"/>
</dbReference>
<feature type="domain" description="EAL" evidence="2">
    <location>
        <begin position="389"/>
        <end position="639"/>
    </location>
</feature>
<dbReference type="InterPro" id="IPR000160">
    <property type="entry name" value="GGDEF_dom"/>
</dbReference>
<dbReference type="AlphaFoldDB" id="A0A7W6BRV6"/>
<protein>
    <submittedName>
        <fullName evidence="4">Diguanylate cyclase (GGDEF)-like protein</fullName>
    </submittedName>
</protein>
<dbReference type="RefSeq" id="WP_284277684.1">
    <property type="nucleotide sequence ID" value="NZ_BSPS01000031.1"/>
</dbReference>
<gene>
    <name evidence="4" type="ORF">GGR43_002369</name>
</gene>
<keyword evidence="1" id="KW-0812">Transmembrane</keyword>
<dbReference type="Pfam" id="PF00990">
    <property type="entry name" value="GGDEF"/>
    <property type="match status" value="1"/>
</dbReference>
<keyword evidence="5" id="KW-1185">Reference proteome</keyword>
<evidence type="ECO:0000256" key="1">
    <source>
        <dbReference type="SAM" id="Phobius"/>
    </source>
</evidence>
<dbReference type="InterPro" id="IPR052155">
    <property type="entry name" value="Biofilm_reg_signaling"/>
</dbReference>
<name>A0A7W6BRV6_9SPHN</name>
<dbReference type="GO" id="GO:0003824">
    <property type="term" value="F:catalytic activity"/>
    <property type="evidence" value="ECO:0007669"/>
    <property type="project" value="UniProtKB-ARBA"/>
</dbReference>
<keyword evidence="1" id="KW-0472">Membrane</keyword>
<dbReference type="SUPFAM" id="SSF55073">
    <property type="entry name" value="Nucleotide cyclase"/>
    <property type="match status" value="1"/>
</dbReference>
<evidence type="ECO:0000313" key="4">
    <source>
        <dbReference type="EMBL" id="MBB3926649.1"/>
    </source>
</evidence>
<dbReference type="FunFam" id="3.30.70.270:FF:000001">
    <property type="entry name" value="Diguanylate cyclase domain protein"/>
    <property type="match status" value="1"/>
</dbReference>
<feature type="transmembrane region" description="Helical" evidence="1">
    <location>
        <begin position="23"/>
        <end position="47"/>
    </location>
</feature>
<dbReference type="InterPro" id="IPR001633">
    <property type="entry name" value="EAL_dom"/>
</dbReference>
<dbReference type="InterPro" id="IPR043128">
    <property type="entry name" value="Rev_trsase/Diguanyl_cyclase"/>
</dbReference>
<dbReference type="CDD" id="cd01949">
    <property type="entry name" value="GGDEF"/>
    <property type="match status" value="1"/>
</dbReference>
<dbReference type="PROSITE" id="PS50883">
    <property type="entry name" value="EAL"/>
    <property type="match status" value="1"/>
</dbReference>
<dbReference type="Pfam" id="PF00563">
    <property type="entry name" value="EAL"/>
    <property type="match status" value="1"/>
</dbReference>
<dbReference type="NCBIfam" id="TIGR00254">
    <property type="entry name" value="GGDEF"/>
    <property type="match status" value="1"/>
</dbReference>
<dbReference type="InterPro" id="IPR035919">
    <property type="entry name" value="EAL_sf"/>
</dbReference>
<dbReference type="CDD" id="cd01948">
    <property type="entry name" value="EAL"/>
    <property type="match status" value="1"/>
</dbReference>
<dbReference type="PANTHER" id="PTHR44757:SF2">
    <property type="entry name" value="BIOFILM ARCHITECTURE MAINTENANCE PROTEIN MBAA"/>
    <property type="match status" value="1"/>
</dbReference>
<dbReference type="SMART" id="SM00267">
    <property type="entry name" value="GGDEF"/>
    <property type="match status" value="1"/>
</dbReference>
<feature type="transmembrane region" description="Helical" evidence="1">
    <location>
        <begin position="143"/>
        <end position="163"/>
    </location>
</feature>
<feature type="transmembrane region" description="Helical" evidence="1">
    <location>
        <begin position="53"/>
        <end position="75"/>
    </location>
</feature>
<evidence type="ECO:0000259" key="3">
    <source>
        <dbReference type="PROSITE" id="PS50887"/>
    </source>
</evidence>
<dbReference type="PANTHER" id="PTHR44757">
    <property type="entry name" value="DIGUANYLATE CYCLASE DGCP"/>
    <property type="match status" value="1"/>
</dbReference>
<dbReference type="SMART" id="SM00052">
    <property type="entry name" value="EAL"/>
    <property type="match status" value="1"/>
</dbReference>
<feature type="transmembrane region" description="Helical" evidence="1">
    <location>
        <begin position="119"/>
        <end position="136"/>
    </location>
</feature>
<dbReference type="InterPro" id="IPR029787">
    <property type="entry name" value="Nucleotide_cyclase"/>
</dbReference>